<keyword evidence="3 6" id="KW-0812">Transmembrane</keyword>
<dbReference type="GO" id="GO:0005886">
    <property type="term" value="C:plasma membrane"/>
    <property type="evidence" value="ECO:0007669"/>
    <property type="project" value="UniProtKB-SubCell"/>
</dbReference>
<dbReference type="CDD" id="cd06174">
    <property type="entry name" value="MFS"/>
    <property type="match status" value="1"/>
</dbReference>
<feature type="transmembrane region" description="Helical" evidence="6">
    <location>
        <begin position="151"/>
        <end position="170"/>
    </location>
</feature>
<dbReference type="Proteomes" id="UP000238589">
    <property type="component" value="Unassembled WGS sequence"/>
</dbReference>
<evidence type="ECO:0000256" key="3">
    <source>
        <dbReference type="ARBA" id="ARBA00022692"/>
    </source>
</evidence>
<protein>
    <submittedName>
        <fullName evidence="8">MFS transporter</fullName>
    </submittedName>
</protein>
<feature type="transmembrane region" description="Helical" evidence="6">
    <location>
        <begin position="20"/>
        <end position="40"/>
    </location>
</feature>
<dbReference type="PROSITE" id="PS50850">
    <property type="entry name" value="MFS"/>
    <property type="match status" value="1"/>
</dbReference>
<evidence type="ECO:0000313" key="8">
    <source>
        <dbReference type="EMBL" id="PRD66901.1"/>
    </source>
</evidence>
<keyword evidence="9" id="KW-1185">Reference proteome</keyword>
<dbReference type="RefSeq" id="WP_105746884.1">
    <property type="nucleotide sequence ID" value="NZ_PVLQ01000008.1"/>
</dbReference>
<name>A0A2S9K8Y2_9BURK</name>
<dbReference type="AlphaFoldDB" id="A0A2S9K8Y2"/>
<dbReference type="Pfam" id="PF07690">
    <property type="entry name" value="MFS_1"/>
    <property type="match status" value="1"/>
</dbReference>
<feature type="transmembrane region" description="Helical" evidence="6">
    <location>
        <begin position="231"/>
        <end position="254"/>
    </location>
</feature>
<dbReference type="PANTHER" id="PTHR43124">
    <property type="entry name" value="PURINE EFFLUX PUMP PBUE"/>
    <property type="match status" value="1"/>
</dbReference>
<comment type="caution">
    <text evidence="8">The sequence shown here is derived from an EMBL/GenBank/DDBJ whole genome shotgun (WGS) entry which is preliminary data.</text>
</comment>
<feature type="transmembrane region" description="Helical" evidence="6">
    <location>
        <begin position="295"/>
        <end position="316"/>
    </location>
</feature>
<feature type="transmembrane region" description="Helical" evidence="6">
    <location>
        <begin position="60"/>
        <end position="83"/>
    </location>
</feature>
<feature type="domain" description="Major facilitator superfamily (MFS) profile" evidence="7">
    <location>
        <begin position="27"/>
        <end position="412"/>
    </location>
</feature>
<evidence type="ECO:0000256" key="6">
    <source>
        <dbReference type="SAM" id="Phobius"/>
    </source>
</evidence>
<comment type="subcellular location">
    <subcellularLocation>
        <location evidence="1">Cell membrane</location>
        <topology evidence="1">Multi-pass membrane protein</topology>
    </subcellularLocation>
</comment>
<dbReference type="PANTHER" id="PTHR43124:SF3">
    <property type="entry name" value="CHLORAMPHENICOL EFFLUX PUMP RV0191"/>
    <property type="match status" value="1"/>
</dbReference>
<dbReference type="GO" id="GO:0022857">
    <property type="term" value="F:transmembrane transporter activity"/>
    <property type="evidence" value="ECO:0007669"/>
    <property type="project" value="InterPro"/>
</dbReference>
<dbReference type="InterPro" id="IPR036259">
    <property type="entry name" value="MFS_trans_sf"/>
</dbReference>
<evidence type="ECO:0000259" key="7">
    <source>
        <dbReference type="PROSITE" id="PS50850"/>
    </source>
</evidence>
<dbReference type="InterPro" id="IPR020846">
    <property type="entry name" value="MFS_dom"/>
</dbReference>
<organism evidence="8 9">
    <name type="scientific">Malikia granosa</name>
    <dbReference type="NCBI Taxonomy" id="263067"/>
    <lineage>
        <taxon>Bacteria</taxon>
        <taxon>Pseudomonadati</taxon>
        <taxon>Pseudomonadota</taxon>
        <taxon>Betaproteobacteria</taxon>
        <taxon>Burkholderiales</taxon>
        <taxon>Comamonadaceae</taxon>
        <taxon>Malikia</taxon>
    </lineage>
</organism>
<keyword evidence="5 6" id="KW-0472">Membrane</keyword>
<evidence type="ECO:0000313" key="9">
    <source>
        <dbReference type="Proteomes" id="UP000238589"/>
    </source>
</evidence>
<evidence type="ECO:0000256" key="1">
    <source>
        <dbReference type="ARBA" id="ARBA00004651"/>
    </source>
</evidence>
<feature type="transmembrane region" description="Helical" evidence="6">
    <location>
        <begin position="182"/>
        <end position="199"/>
    </location>
</feature>
<evidence type="ECO:0000256" key="4">
    <source>
        <dbReference type="ARBA" id="ARBA00022989"/>
    </source>
</evidence>
<feature type="transmembrane region" description="Helical" evidence="6">
    <location>
        <begin position="260"/>
        <end position="283"/>
    </location>
</feature>
<reference evidence="8 9" key="1">
    <citation type="submission" date="2018-03" db="EMBL/GenBank/DDBJ databases">
        <title>Comparative genomics illustrates the genes involved in a hyperalkaliphilic mechanisms of Serpentinomonas isolated from highly-alkaline calcium-rich serpentinized springs.</title>
        <authorList>
            <person name="Suzuki S."/>
            <person name="Ishii S."/>
            <person name="Walworth N."/>
            <person name="Bird L."/>
            <person name="Kuenen J.G."/>
            <person name="Nealson K.H."/>
        </authorList>
    </citation>
    <scope>NUCLEOTIDE SEQUENCE [LARGE SCALE GENOMIC DNA]</scope>
    <source>
        <strain evidence="8 9">P1</strain>
    </source>
</reference>
<sequence length="412" mass="42391">MPSSSNRAVAAAPLHADHGAAAPGSSIAWLVIGSGVVAALHVGKLPPVIPVLRTELGLTLVQAGFLLSVMQVAGMLLGVLAGLLADRMGLRRTMLLGLCLLALGCALGATASQVSLLLLARMVEGIGLLLAVLPAPGLIRRLVQGPQTLNLLLGAWGAYMPTGAATAMLFGPGLYAALGWRPAWLLLSGLTLCWAFLIWHKVPADPARSAALPGPGWGGRLRQTLSSAGPWWVALAFCVYSGQWLAVVGFLPTIQTQAGWSLGVAGVLSAATAGANATGNLAAGRLLARHWQPGHLLAIGYGSMGLACWVAFSGLVGPVGQFIALLVFSSVSGLIPGTLFSLAVRLAPSGHTVSTTVGWVQQLSSLGQFAGPPTVAWLVARQGGDWSPAWWFSSGCCVIGLGLACLLQRRLR</sequence>
<accession>A0A2S9K8Y2</accession>
<feature type="transmembrane region" description="Helical" evidence="6">
    <location>
        <begin position="95"/>
        <end position="112"/>
    </location>
</feature>
<proteinExistence type="predicted"/>
<feature type="transmembrane region" description="Helical" evidence="6">
    <location>
        <begin position="322"/>
        <end position="344"/>
    </location>
</feature>
<dbReference type="OrthoDB" id="6368326at2"/>
<keyword evidence="4 6" id="KW-1133">Transmembrane helix</keyword>
<dbReference type="Gene3D" id="1.20.1250.20">
    <property type="entry name" value="MFS general substrate transporter like domains"/>
    <property type="match status" value="1"/>
</dbReference>
<dbReference type="SUPFAM" id="SSF103473">
    <property type="entry name" value="MFS general substrate transporter"/>
    <property type="match status" value="1"/>
</dbReference>
<dbReference type="InterPro" id="IPR050189">
    <property type="entry name" value="MFS_Efflux_Transporters"/>
</dbReference>
<dbReference type="InterPro" id="IPR011701">
    <property type="entry name" value="MFS"/>
</dbReference>
<keyword evidence="2" id="KW-1003">Cell membrane</keyword>
<evidence type="ECO:0000256" key="2">
    <source>
        <dbReference type="ARBA" id="ARBA00022475"/>
    </source>
</evidence>
<gene>
    <name evidence="8" type="ORF">C6P64_01860</name>
</gene>
<dbReference type="EMBL" id="PVLQ01000008">
    <property type="protein sequence ID" value="PRD66901.1"/>
    <property type="molecule type" value="Genomic_DNA"/>
</dbReference>
<feature type="transmembrane region" description="Helical" evidence="6">
    <location>
        <begin position="389"/>
        <end position="407"/>
    </location>
</feature>
<evidence type="ECO:0000256" key="5">
    <source>
        <dbReference type="ARBA" id="ARBA00023136"/>
    </source>
</evidence>